<evidence type="ECO:0000256" key="2">
    <source>
        <dbReference type="SAM" id="Phobius"/>
    </source>
</evidence>
<organism evidence="3 4">
    <name type="scientific">Cudoniella acicularis</name>
    <dbReference type="NCBI Taxonomy" id="354080"/>
    <lineage>
        <taxon>Eukaryota</taxon>
        <taxon>Fungi</taxon>
        <taxon>Dikarya</taxon>
        <taxon>Ascomycota</taxon>
        <taxon>Pezizomycotina</taxon>
        <taxon>Leotiomycetes</taxon>
        <taxon>Helotiales</taxon>
        <taxon>Tricladiaceae</taxon>
        <taxon>Cudoniella</taxon>
    </lineage>
</organism>
<dbReference type="PANTHER" id="PTHR37544">
    <property type="entry name" value="SPRAY-RELATED"/>
    <property type="match status" value="1"/>
</dbReference>
<dbReference type="PANTHER" id="PTHR37544:SF3">
    <property type="entry name" value="SPRAY"/>
    <property type="match status" value="1"/>
</dbReference>
<feature type="transmembrane region" description="Helical" evidence="2">
    <location>
        <begin position="674"/>
        <end position="695"/>
    </location>
</feature>
<feature type="transmembrane region" description="Helical" evidence="2">
    <location>
        <begin position="67"/>
        <end position="89"/>
    </location>
</feature>
<keyword evidence="2" id="KW-0472">Membrane</keyword>
<dbReference type="OrthoDB" id="3248909at2759"/>
<proteinExistence type="predicted"/>
<evidence type="ECO:0000313" key="4">
    <source>
        <dbReference type="Proteomes" id="UP000566819"/>
    </source>
</evidence>
<feature type="transmembrane region" description="Helical" evidence="2">
    <location>
        <begin position="1116"/>
        <end position="1135"/>
    </location>
</feature>
<keyword evidence="2" id="KW-1133">Transmembrane helix</keyword>
<evidence type="ECO:0000256" key="1">
    <source>
        <dbReference type="SAM" id="MobiDB-lite"/>
    </source>
</evidence>
<dbReference type="InterPro" id="IPR021840">
    <property type="entry name" value="DUF3433"/>
</dbReference>
<keyword evidence="4" id="KW-1185">Reference proteome</keyword>
<feature type="region of interest" description="Disordered" evidence="1">
    <location>
        <begin position="1265"/>
        <end position="1291"/>
    </location>
</feature>
<feature type="transmembrane region" description="Helical" evidence="2">
    <location>
        <begin position="544"/>
        <end position="569"/>
    </location>
</feature>
<dbReference type="Pfam" id="PF11915">
    <property type="entry name" value="DUF3433"/>
    <property type="match status" value="2"/>
</dbReference>
<feature type="compositionally biased region" description="Basic and acidic residues" evidence="1">
    <location>
        <begin position="1266"/>
        <end position="1285"/>
    </location>
</feature>
<protein>
    <submittedName>
        <fullName evidence="3">Uncharacterized protein</fullName>
    </submittedName>
</protein>
<evidence type="ECO:0000313" key="3">
    <source>
        <dbReference type="EMBL" id="KAF4624946.1"/>
    </source>
</evidence>
<feature type="region of interest" description="Disordered" evidence="1">
    <location>
        <begin position="1"/>
        <end position="32"/>
    </location>
</feature>
<comment type="caution">
    <text evidence="3">The sequence shown here is derived from an EMBL/GenBank/DDBJ whole genome shotgun (WGS) entry which is preliminary data.</text>
</comment>
<feature type="transmembrane region" description="Helical" evidence="2">
    <location>
        <begin position="179"/>
        <end position="196"/>
    </location>
</feature>
<sequence length="1502" mass="166301">MKEPLSIKTVTSSNLSTYSPGNRDHELDSKSRQQTKTLFWTRRTKPDRRSCEKQDGWKPVTLQAPMLGSFILVTLSLIIILEVLSHISLRSSNGGGIAFADDVDSLSASVTFGYLYFPTVLAVCYSLIWSWVDLDVKRSEPWFQLSKSEGAFAKDSILLQYPFDFIPFIPITAFRRKHWSVFFAGTIMLIVFWVITPLQSAIFNTGLATREIQTSMIVSSKISPIEDQSEILNGNFLNTGYAVAWLNQSLPVFTAMDYAIMKYEPPGYGSGSLPLVTETWSAPVDAYSTSLNCTPAIITPQEQYYSFDSGRGCVVSQMGLPYINIGTKYMMMYMGWYSDANVDSFIGSPNCTEEYANNFLAVWGTDPDPNSTYLYKNLTAAFCVTSYHYQNINATVNASNLAVVSPTNLDADKQINLPPNIFNTTHFEYVIGAGISPLTGATTQNQGLTQNQGSDYIDSVVLEQGPQLHKYNLTWPLSNMVGYALALSGLPVESFSSQEVMQQNFEKAHRLLFSTAFSAITIDVNGGTLQSLSGIRKDQPGAILLVRTIAVMVEVALGIIALMSAALWYHSSCRISKTPFDPASIMDIMKMIPSDPNVASRLDNDVLASKADIETSKQSRFRMSTLLGGHLELDSVLPDEILDAFRLQTRKSSNFARDPIQETFVRPLELKMRVGIPFGGLILGSIAAVAFFQLWDIKEGGITLPSSNPMVLAMLENYLPTITATLLEPAWTSFNRFLCVLQPWEELRKGNAQYSKSIGAKYTALPPQFSVWRALRSGHFLLAVLSITAISTNILAVGLSNLFQELPTTGSSLISTAGLPITYQDHFYIELANLTANTTLPAWVDKDFFYIPFELGDTMVIESDSRTIQGYLSSTVGFGSDVECVEMQQGTSNNEVNFEPAADGLSAPIFTYYLLPSGEMLECGTSSSGDVPGTSAPLVFPYGPLLALEVTRSMVSNDTEEGGFCESLLLTGWARATTNITNASQLPQNENTTRLTSPVDSVFIGCTQKLLVASFDLLVDYDGHVLASTQTSPFDNDTTKYFKNNGSSESGLFQEIASALLPPNLAYTWHNETNTFDWINAMLALRLETRNLVDPSKALPAASDIIPSLSATYRQLFAILLGLNIFVFSPASGNQPTTELSIIYTETRIFVSPPMFQLVMVLLVWQFVVAVFFYALRPKPFLTRLPTSIGVIVSYVSASRIVQELQYSSGSGDGEFKEQRFGFGRYIGTDGKTHVGIEKQRFVVPLESENPEVKHRKLGLFKRKTKEHERLASSSRDTPKSDRVCNCDSASQPSLRQLPISVRLIPTTILRTDYLDSTRVRLSIRNLQSEFEEMDTTSIAGVSTTGTNTPTHSAFTITDDSLGLGQHDDVPWAGNAYMIRDLHRGRVITLKNDNLCVAATASKMGGWHWVCEEKNGWLGFRNVVSGTFIGHDTRGRFYAKEKHHKSHEWFCARKCLEGGYWLLMCHNGDMFKKMVIGGENDLVENEQEGTVWEFVKIEEVGG</sequence>
<feature type="transmembrane region" description="Helical" evidence="2">
    <location>
        <begin position="109"/>
        <end position="132"/>
    </location>
</feature>
<dbReference type="EMBL" id="JAAMPI010001509">
    <property type="protein sequence ID" value="KAF4624946.1"/>
    <property type="molecule type" value="Genomic_DNA"/>
</dbReference>
<accession>A0A8H4R8Y9</accession>
<name>A0A8H4R8Y9_9HELO</name>
<reference evidence="3 4" key="1">
    <citation type="submission" date="2020-03" db="EMBL/GenBank/DDBJ databases">
        <title>Draft Genome Sequence of Cudoniella acicularis.</title>
        <authorList>
            <person name="Buettner E."/>
            <person name="Kellner H."/>
        </authorList>
    </citation>
    <scope>NUCLEOTIDE SEQUENCE [LARGE SCALE GENOMIC DNA]</scope>
    <source>
        <strain evidence="3 4">DSM 108380</strain>
    </source>
</reference>
<gene>
    <name evidence="3" type="ORF">G7Y89_g13225</name>
</gene>
<keyword evidence="2" id="KW-0812">Transmembrane</keyword>
<dbReference type="Proteomes" id="UP000566819">
    <property type="component" value="Unassembled WGS sequence"/>
</dbReference>
<feature type="transmembrane region" description="Helical" evidence="2">
    <location>
        <begin position="1155"/>
        <end position="1176"/>
    </location>
</feature>
<feature type="compositionally biased region" description="Basic and acidic residues" evidence="1">
    <location>
        <begin position="22"/>
        <end position="31"/>
    </location>
</feature>
<feature type="compositionally biased region" description="Polar residues" evidence="1">
    <location>
        <begin position="8"/>
        <end position="20"/>
    </location>
</feature>